<dbReference type="Proteomes" id="UP000807825">
    <property type="component" value="Unassembled WGS sequence"/>
</dbReference>
<evidence type="ECO:0000313" key="2">
    <source>
        <dbReference type="Proteomes" id="UP000807825"/>
    </source>
</evidence>
<comment type="caution">
    <text evidence="1">The sequence shown here is derived from an EMBL/GenBank/DDBJ whole genome shotgun (WGS) entry which is preliminary data.</text>
</comment>
<dbReference type="EMBL" id="JACRDE010000146">
    <property type="protein sequence ID" value="MBI5248827.1"/>
    <property type="molecule type" value="Genomic_DNA"/>
</dbReference>
<organism evidence="1 2">
    <name type="scientific">Desulfomonile tiedjei</name>
    <dbReference type="NCBI Taxonomy" id="2358"/>
    <lineage>
        <taxon>Bacteria</taxon>
        <taxon>Pseudomonadati</taxon>
        <taxon>Thermodesulfobacteriota</taxon>
        <taxon>Desulfomonilia</taxon>
        <taxon>Desulfomonilales</taxon>
        <taxon>Desulfomonilaceae</taxon>
        <taxon>Desulfomonile</taxon>
    </lineage>
</organism>
<accession>A0A9D6V460</accession>
<protein>
    <submittedName>
        <fullName evidence="1">Uncharacterized protein</fullName>
    </submittedName>
</protein>
<gene>
    <name evidence="1" type="ORF">HY912_04975</name>
</gene>
<evidence type="ECO:0000313" key="1">
    <source>
        <dbReference type="EMBL" id="MBI5248827.1"/>
    </source>
</evidence>
<dbReference type="AlphaFoldDB" id="A0A9D6V460"/>
<sequence>MSYKRHLEEYLKESLESRLENQKNRPGMEVWPDDDDAMWVLRHSDPSRDIICSTPEFSDSAFCGTGFH</sequence>
<name>A0A9D6V460_9BACT</name>
<proteinExistence type="predicted"/>
<reference evidence="1" key="1">
    <citation type="submission" date="2020-07" db="EMBL/GenBank/DDBJ databases">
        <title>Huge and variable diversity of episymbiotic CPR bacteria and DPANN archaea in groundwater ecosystems.</title>
        <authorList>
            <person name="He C.Y."/>
            <person name="Keren R."/>
            <person name="Whittaker M."/>
            <person name="Farag I.F."/>
            <person name="Doudna J."/>
            <person name="Cate J.H.D."/>
            <person name="Banfield J.F."/>
        </authorList>
    </citation>
    <scope>NUCLEOTIDE SEQUENCE</scope>
    <source>
        <strain evidence="1">NC_groundwater_1664_Pr3_B-0.1um_52_9</strain>
    </source>
</reference>